<gene>
    <name evidence="1" type="ORF">BWK62_09415</name>
</gene>
<dbReference type="AlphaFoldDB" id="A0A246G9V7"/>
<comment type="caution">
    <text evidence="1">The sequence shown here is derived from an EMBL/GenBank/DDBJ whole genome shotgun (WGS) entry which is preliminary data.</text>
</comment>
<name>A0A246G9V7_9FLAO</name>
<organism evidence="1 2">
    <name type="scientific">Flavobacterium columnare</name>
    <dbReference type="NCBI Taxonomy" id="996"/>
    <lineage>
        <taxon>Bacteria</taxon>
        <taxon>Pseudomonadati</taxon>
        <taxon>Bacteroidota</taxon>
        <taxon>Flavobacteriia</taxon>
        <taxon>Flavobacteriales</taxon>
        <taxon>Flavobacteriaceae</taxon>
        <taxon>Flavobacterium</taxon>
    </lineage>
</organism>
<accession>A0A246G9V7</accession>
<dbReference type="Proteomes" id="UP000198034">
    <property type="component" value="Unassembled WGS sequence"/>
</dbReference>
<evidence type="ECO:0000313" key="1">
    <source>
        <dbReference type="EMBL" id="OWP76546.1"/>
    </source>
</evidence>
<proteinExistence type="predicted"/>
<sequence>MSKVKNQKFNKVRNTVNLSGNAVKKISLSNVDTKNIEKVTNLMVDVIRRQRRLWRKEITDWQSARFAYYNSEMPRNNPIQEVYEDIELDGHLTGISEDRTISCVNENYIFSIDNVKDDELTKLIEDQVWFDDVLEMAHKSTYKGETFVWIKDFEKGKIKEVELIDRSFIVPNKKILIADIYANTGIDVSQVEDVLLYAKFYNSIGLFEKAAPYAILKRHSWGSWDEFEELFGVPIRIAKIASQSEQVKNEVAGWLEEMGSAPYGVFPIGTEIDIKENSKSDAFNVFYQKIKALDAELSKLVLHQTMTTENGSSKSQGEVHENTLMRLIKFDQKKMLSFLNNKLVPAMRLLGYQIPDNAKISIEKTKDPEKQITIDTELLSNGYVLTQNYIEGTYGVEIESMPSLLTPEGGTKKGESAKKR</sequence>
<dbReference type="EMBL" id="MTCY01000025">
    <property type="protein sequence ID" value="OWP76546.1"/>
    <property type="molecule type" value="Genomic_DNA"/>
</dbReference>
<evidence type="ECO:0000313" key="2">
    <source>
        <dbReference type="Proteomes" id="UP000198034"/>
    </source>
</evidence>
<evidence type="ECO:0008006" key="3">
    <source>
        <dbReference type="Google" id="ProtNLM"/>
    </source>
</evidence>
<dbReference type="InterPro" id="IPR009279">
    <property type="entry name" value="Portal_Mu"/>
</dbReference>
<protein>
    <recommendedName>
        <fullName evidence="3">DUF935 family protein</fullName>
    </recommendedName>
</protein>
<reference evidence="1 2" key="1">
    <citation type="journal article" date="2017" name="Infect. Genet. Evol.">
        <title>Comparative genome analysis of fish pathogen Flavobacterium columnare reveals extensive sequence diversity within the species.</title>
        <authorList>
            <person name="Kayansamruaj P."/>
            <person name="Dong H.T."/>
            <person name="Hirono I."/>
            <person name="Kondo H."/>
            <person name="Senapin S."/>
            <person name="Rodkhum C."/>
        </authorList>
    </citation>
    <scope>NUCLEOTIDE SEQUENCE [LARGE SCALE GENOMIC DNA]</scope>
    <source>
        <strain evidence="1 2">1214</strain>
    </source>
</reference>
<dbReference type="Pfam" id="PF06074">
    <property type="entry name" value="Portal_Mu"/>
    <property type="match status" value="1"/>
</dbReference>